<sequence length="412" mass="47059">KQMLCTCSSLSQITTQKKMNLSFGKEMREKGFTLKEGITFVNHGAFGAVPKQVQEAQRRLMDDMYELPDLWGNKTESKKLVEATTALAGFVKADSDDFVFVQNTTTGVNTVLKSLKLNPDDIILYTDMAYCAIQYTCEELVKHSECKGVKTHALSFEFPIKSENDVIEAFRSYFSKNKNVKIAIIEHISSPLSVRLPIEKLIPLCKEYGVLSLIDGAHALGQIPLNLRELNADFYTGNLHKWFYCPRGCGFLYMKKIHKDWVKPLVTSFRYFEGFHNMFHTQGTRDTSVFCVVPEAIKFYSDIGGYEKIHNYAAPLIEKAASMLTSAWKTNTLNIPKSMEPPFMRLVQLPQQKEQLTDEGKQNKIVDNIIRNKIAIYPVIFGEHTYLRITANIYNTEEDYKKLCQIIEDGLF</sequence>
<dbReference type="InterPro" id="IPR015424">
    <property type="entry name" value="PyrdxlP-dep_Trfase"/>
</dbReference>
<dbReference type="PANTHER" id="PTHR43092">
    <property type="entry name" value="L-CYSTEINE DESULFHYDRASE"/>
    <property type="match status" value="1"/>
</dbReference>
<dbReference type="Gene3D" id="3.90.1150.10">
    <property type="entry name" value="Aspartate Aminotransferase, domain 1"/>
    <property type="match status" value="1"/>
</dbReference>
<organism evidence="3 4">
    <name type="scientific">Mytilus galloprovincialis</name>
    <name type="common">Mediterranean mussel</name>
    <dbReference type="NCBI Taxonomy" id="29158"/>
    <lineage>
        <taxon>Eukaryota</taxon>
        <taxon>Metazoa</taxon>
        <taxon>Spiralia</taxon>
        <taxon>Lophotrochozoa</taxon>
        <taxon>Mollusca</taxon>
        <taxon>Bivalvia</taxon>
        <taxon>Autobranchia</taxon>
        <taxon>Pteriomorphia</taxon>
        <taxon>Mytilida</taxon>
        <taxon>Mytiloidea</taxon>
        <taxon>Mytilidae</taxon>
        <taxon>Mytilinae</taxon>
        <taxon>Mytilus</taxon>
    </lineage>
</organism>
<dbReference type="Proteomes" id="UP000596742">
    <property type="component" value="Unassembled WGS sequence"/>
</dbReference>
<evidence type="ECO:0000259" key="2">
    <source>
        <dbReference type="Pfam" id="PF00266"/>
    </source>
</evidence>
<dbReference type="AlphaFoldDB" id="A0A8B6F217"/>
<dbReference type="Pfam" id="PF00266">
    <property type="entry name" value="Aminotran_5"/>
    <property type="match status" value="1"/>
</dbReference>
<comment type="caution">
    <text evidence="3">The sequence shown here is derived from an EMBL/GenBank/DDBJ whole genome shotgun (WGS) entry which is preliminary data.</text>
</comment>
<dbReference type="EMBL" id="UYJE01006013">
    <property type="protein sequence ID" value="VDI42385.1"/>
    <property type="molecule type" value="Genomic_DNA"/>
</dbReference>
<name>A0A8B6F217_MYTGA</name>
<accession>A0A8B6F217</accession>
<feature type="domain" description="Aminotransferase class V" evidence="2">
    <location>
        <begin position="77"/>
        <end position="340"/>
    </location>
</feature>
<feature type="non-terminal residue" evidence="3">
    <location>
        <position position="1"/>
    </location>
</feature>
<dbReference type="InterPro" id="IPR015421">
    <property type="entry name" value="PyrdxlP-dep_Trfase_major"/>
</dbReference>
<dbReference type="InterPro" id="IPR015422">
    <property type="entry name" value="PyrdxlP-dep_Trfase_small"/>
</dbReference>
<evidence type="ECO:0000313" key="4">
    <source>
        <dbReference type="Proteomes" id="UP000596742"/>
    </source>
</evidence>
<evidence type="ECO:0000313" key="3">
    <source>
        <dbReference type="EMBL" id="VDI42385.1"/>
    </source>
</evidence>
<proteinExistence type="predicted"/>
<dbReference type="Gene3D" id="3.40.640.10">
    <property type="entry name" value="Type I PLP-dependent aspartate aminotransferase-like (Major domain)"/>
    <property type="match status" value="1"/>
</dbReference>
<dbReference type="PANTHER" id="PTHR43092:SF4">
    <property type="entry name" value="AMINOTRANSFERASE CLASS V DOMAIN-CONTAINING PROTEIN"/>
    <property type="match status" value="1"/>
</dbReference>
<dbReference type="SUPFAM" id="SSF53383">
    <property type="entry name" value="PLP-dependent transferases"/>
    <property type="match status" value="1"/>
</dbReference>
<keyword evidence="4" id="KW-1185">Reference proteome</keyword>
<gene>
    <name evidence="3" type="ORF">MGAL_10B066315</name>
</gene>
<dbReference type="InterPro" id="IPR000192">
    <property type="entry name" value="Aminotrans_V_dom"/>
</dbReference>
<keyword evidence="1" id="KW-0663">Pyridoxal phosphate</keyword>
<protein>
    <recommendedName>
        <fullName evidence="2">Aminotransferase class V domain-containing protein</fullName>
    </recommendedName>
</protein>
<evidence type="ECO:0000256" key="1">
    <source>
        <dbReference type="ARBA" id="ARBA00022898"/>
    </source>
</evidence>
<dbReference type="OrthoDB" id="5978656at2759"/>
<reference evidence="3" key="1">
    <citation type="submission" date="2018-11" db="EMBL/GenBank/DDBJ databases">
        <authorList>
            <person name="Alioto T."/>
            <person name="Alioto T."/>
        </authorList>
    </citation>
    <scope>NUCLEOTIDE SEQUENCE</scope>
</reference>